<evidence type="ECO:0000259" key="2">
    <source>
        <dbReference type="SMART" id="SM00385"/>
    </source>
</evidence>
<dbReference type="SMART" id="SM00385">
    <property type="entry name" value="CYCLIN"/>
    <property type="match status" value="1"/>
</dbReference>
<dbReference type="InterPro" id="IPR036915">
    <property type="entry name" value="Cyclin-like_sf"/>
</dbReference>
<dbReference type="PANTHER" id="PTHR14248">
    <property type="entry name" value="CYCLIN Y, ISOFORM A"/>
    <property type="match status" value="1"/>
</dbReference>
<feature type="compositionally biased region" description="Basic residues" evidence="1">
    <location>
        <begin position="138"/>
        <end position="152"/>
    </location>
</feature>
<gene>
    <name evidence="3" type="ORF">M0812_20828</name>
</gene>
<proteinExistence type="predicted"/>
<protein>
    <submittedName>
        <fullName evidence="3">Cyclin y isoform a</fullName>
    </submittedName>
</protein>
<evidence type="ECO:0000313" key="4">
    <source>
        <dbReference type="Proteomes" id="UP001146793"/>
    </source>
</evidence>
<feature type="region of interest" description="Disordered" evidence="1">
    <location>
        <begin position="1"/>
        <end position="23"/>
    </location>
</feature>
<accession>A0AAV7YWY0</accession>
<dbReference type="Proteomes" id="UP001146793">
    <property type="component" value="Unassembled WGS sequence"/>
</dbReference>
<evidence type="ECO:0000313" key="3">
    <source>
        <dbReference type="EMBL" id="KAJ3431904.1"/>
    </source>
</evidence>
<evidence type="ECO:0000256" key="1">
    <source>
        <dbReference type="SAM" id="MobiDB-lite"/>
    </source>
</evidence>
<reference evidence="3" key="1">
    <citation type="submission" date="2022-08" db="EMBL/GenBank/DDBJ databases">
        <title>Novel sulphate-reducing endosymbionts in the free-living metamonad Anaeramoeba.</title>
        <authorList>
            <person name="Jerlstrom-Hultqvist J."/>
            <person name="Cepicka I."/>
            <person name="Gallot-Lavallee L."/>
            <person name="Salas-Leiva D."/>
            <person name="Curtis B.A."/>
            <person name="Zahonova K."/>
            <person name="Pipaliya S."/>
            <person name="Dacks J."/>
            <person name="Roger A.J."/>
        </authorList>
    </citation>
    <scope>NUCLEOTIDE SEQUENCE</scope>
    <source>
        <strain evidence="3">Busselton2</strain>
    </source>
</reference>
<feature type="compositionally biased region" description="Basic and acidic residues" evidence="1">
    <location>
        <begin position="121"/>
        <end position="137"/>
    </location>
</feature>
<feature type="compositionally biased region" description="Basic residues" evidence="1">
    <location>
        <begin position="104"/>
        <end position="116"/>
    </location>
</feature>
<name>A0AAV7YWY0_9EUKA</name>
<dbReference type="CDD" id="cd20540">
    <property type="entry name" value="CYCLIN_CCNY_like"/>
    <property type="match status" value="1"/>
</dbReference>
<dbReference type="AlphaFoldDB" id="A0AAV7YWY0"/>
<feature type="domain" description="Cyclin-like" evidence="2">
    <location>
        <begin position="237"/>
        <end position="322"/>
    </location>
</feature>
<dbReference type="InterPro" id="IPR013922">
    <property type="entry name" value="Cyclin_PHO80-like"/>
</dbReference>
<dbReference type="Gene3D" id="1.10.472.10">
    <property type="entry name" value="Cyclin-like"/>
    <property type="match status" value="1"/>
</dbReference>
<dbReference type="EMBL" id="JANTQA010000047">
    <property type="protein sequence ID" value="KAJ3431904.1"/>
    <property type="molecule type" value="Genomic_DNA"/>
</dbReference>
<feature type="region of interest" description="Disordered" evidence="1">
    <location>
        <begin position="70"/>
        <end position="170"/>
    </location>
</feature>
<feature type="compositionally biased region" description="Basic residues" evidence="1">
    <location>
        <begin position="8"/>
        <end position="17"/>
    </location>
</feature>
<dbReference type="InterPro" id="IPR013763">
    <property type="entry name" value="Cyclin-like_dom"/>
</dbReference>
<feature type="compositionally biased region" description="Basic and acidic residues" evidence="1">
    <location>
        <begin position="85"/>
        <end position="103"/>
    </location>
</feature>
<dbReference type="SUPFAM" id="SSF47954">
    <property type="entry name" value="Cyclin-like"/>
    <property type="match status" value="1"/>
</dbReference>
<dbReference type="Pfam" id="PF08613">
    <property type="entry name" value="Cyclin"/>
    <property type="match status" value="1"/>
</dbReference>
<dbReference type="GO" id="GO:0019901">
    <property type="term" value="F:protein kinase binding"/>
    <property type="evidence" value="ECO:0007669"/>
    <property type="project" value="InterPro"/>
</dbReference>
<comment type="caution">
    <text evidence="3">The sequence shown here is derived from an EMBL/GenBank/DDBJ whole genome shotgun (WGS) entry which is preliminary data.</text>
</comment>
<sequence>MDSIIEHKNHKGVRTTKKPPPVSTCTETKVCKKQYFLPIKLFKRNSLNSVKSPKKKTAIKILFKQRFHKLHKKRTFRNSNKKTRKSSDLSKEKKIEENIEEQKPKKKKNKIKKNKKTTNINEKENEKKQITKLDPKTKTKTKTKTKKKKKKTQQTQPKRTLTGSHGVRSTNSLLDKVPQKKPDYEIMIQCVTSALRLNITNNSEDRSEFEIFDESIHPIFSVLKISKCIPDESFVNNFFSAIFISANLSPEVFIIMLIYIERLIKKTNLNINGFNWRRICLSTLLLASKFWEDIVTWNRDWTEMFPKITIEDINELELVMLNLISFDVSVKFAVYVQYYFALRDLGIGDFPLKPPGEEGKERFENILNQKKWVKKQQLKQMKIYGSDPDLSSKLFTESNLLN</sequence>
<organism evidence="3 4">
    <name type="scientific">Anaeramoeba flamelloides</name>
    <dbReference type="NCBI Taxonomy" id="1746091"/>
    <lineage>
        <taxon>Eukaryota</taxon>
        <taxon>Metamonada</taxon>
        <taxon>Anaeramoebidae</taxon>
        <taxon>Anaeramoeba</taxon>
    </lineage>
</organism>
<feature type="compositionally biased region" description="Low complexity" evidence="1">
    <location>
        <begin position="153"/>
        <end position="162"/>
    </location>
</feature>
<feature type="compositionally biased region" description="Basic residues" evidence="1">
    <location>
        <begin position="70"/>
        <end position="84"/>
    </location>
</feature>